<dbReference type="Pfam" id="PF14661">
    <property type="entry name" value="HAUS6_N"/>
    <property type="match status" value="1"/>
</dbReference>
<dbReference type="Proteomes" id="UP000504629">
    <property type="component" value="Unplaced"/>
</dbReference>
<keyword evidence="2" id="KW-1185">Reference proteome</keyword>
<reference evidence="3" key="1">
    <citation type="submission" date="2025-08" db="UniProtKB">
        <authorList>
            <consortium name="RefSeq"/>
        </authorList>
    </citation>
    <scope>IDENTIFICATION</scope>
    <source>
        <tissue evidence="3">Silk gland</tissue>
    </source>
</reference>
<dbReference type="RefSeq" id="XP_028028138.1">
    <property type="nucleotide sequence ID" value="XM_028172337.1"/>
</dbReference>
<dbReference type="AlphaFoldDB" id="A0A6J2JFS8"/>
<sequence>MTTIAMQRDLVFALKKETILNIGLLSKLHPMSGELLKQIFRDNALEKPTQNVFNHVSHYLVSIIDVQASAALPWPLYDTKTERLYRNELANFISDYSTKGLLTSVMSSYLVNPGCYKVTMLIFQLSQLAVQKVLSTRMKDRQKKLYYEITNKYKLNYKGFVQEVTVAAEVMMNKFSNYILKRNTMERIAGLLLNKIKEMEETLQKSNAERCINDIVDGYINSRQFDDSTKMELLQIKNVKTPSLVFDQWLIHLDKEIDNIEQKWNEKVTPLLDTCRSTQEISKALISRNLGEADKNTYIIEYNPRTDFICTKELQEQVNCEQKYILKNIIKEERLSFPNLIRGFLVAMCFILKNIDIGDDIYKFNEYLDNGRINFNELVMNMKLLIERVASTEARLQPSPLLYSQSTKTKKHLEVPPIPNLSDLKGRRELQQEIFFNSFTPISISKHQFNLNRRNSISLTKYQPRSLLVTPFHHPPKDDFLKSIISCRISAYDNPNTTQNFHNVSLVSQAHKINETIAECSTGFTKQQIMRLLSTKKSTSSKKHRFKHDRLEVNIKKGALFNESNTPTECSSLFRSHSSPNLFENREKKSLPKGGRKLSIMREDSLLEVSGIAALDNNSCNTPPVELSRNIEAPSLPVISIEAERRVNEVLKDIGSDPEEDFKLIHQVDQPKVTPKNTVQPIRKTSSLEKIINRFKKVRASVLPTQKNDSDEFKTIVEEKENVNLVNVDVFAANRVLLPDLLSPSSSGIAPDSNDYLDEICFEMDEKVRKKPRESLGTALGVDHTFLDQFELVD</sequence>
<protein>
    <submittedName>
        <fullName evidence="3">Uncharacterized protein LOC114241496</fullName>
    </submittedName>
</protein>
<dbReference type="InterPro" id="IPR028163">
    <property type="entry name" value="HAUS_6_N"/>
</dbReference>
<dbReference type="KEGG" id="bman:114241496"/>
<evidence type="ECO:0000313" key="3">
    <source>
        <dbReference type="RefSeq" id="XP_028028138.1"/>
    </source>
</evidence>
<name>A0A6J2JFS8_BOMMA</name>
<evidence type="ECO:0000259" key="1">
    <source>
        <dbReference type="Pfam" id="PF14661"/>
    </source>
</evidence>
<proteinExistence type="predicted"/>
<evidence type="ECO:0000313" key="2">
    <source>
        <dbReference type="Proteomes" id="UP000504629"/>
    </source>
</evidence>
<organism evidence="2 3">
    <name type="scientific">Bombyx mandarina</name>
    <name type="common">Wild silk moth</name>
    <name type="synonym">Wild silkworm</name>
    <dbReference type="NCBI Taxonomy" id="7092"/>
    <lineage>
        <taxon>Eukaryota</taxon>
        <taxon>Metazoa</taxon>
        <taxon>Ecdysozoa</taxon>
        <taxon>Arthropoda</taxon>
        <taxon>Hexapoda</taxon>
        <taxon>Insecta</taxon>
        <taxon>Pterygota</taxon>
        <taxon>Neoptera</taxon>
        <taxon>Endopterygota</taxon>
        <taxon>Lepidoptera</taxon>
        <taxon>Glossata</taxon>
        <taxon>Ditrysia</taxon>
        <taxon>Bombycoidea</taxon>
        <taxon>Bombycidae</taxon>
        <taxon>Bombycinae</taxon>
        <taxon>Bombyx</taxon>
    </lineage>
</organism>
<gene>
    <name evidence="3" type="primary">LOC114241496</name>
</gene>
<dbReference type="GeneID" id="114241496"/>
<accession>A0A6J2JFS8</accession>
<feature type="domain" description="HAUS augmin-like complex subunit 6 N-terminal" evidence="1">
    <location>
        <begin position="19"/>
        <end position="265"/>
    </location>
</feature>
<dbReference type="OrthoDB" id="5575722at2759"/>